<evidence type="ECO:0000256" key="6">
    <source>
        <dbReference type="ARBA" id="ARBA00022835"/>
    </source>
</evidence>
<dbReference type="GO" id="GO:0005730">
    <property type="term" value="C:nucleolus"/>
    <property type="evidence" value="ECO:0007669"/>
    <property type="project" value="TreeGrafter"/>
</dbReference>
<dbReference type="EMBL" id="GDHF01021859">
    <property type="protein sequence ID" value="JAI30455.1"/>
    <property type="molecule type" value="Transcribed_RNA"/>
</dbReference>
<evidence type="ECO:0000313" key="10">
    <source>
        <dbReference type="EMBL" id="JAI30455.1"/>
    </source>
</evidence>
<proteinExistence type="inferred from homology"/>
<dbReference type="PANTHER" id="PTHR11953">
    <property type="entry name" value="EXOSOME COMPLEX COMPONENT"/>
    <property type="match status" value="1"/>
</dbReference>
<evidence type="ECO:0000259" key="9">
    <source>
        <dbReference type="Pfam" id="PF01138"/>
    </source>
</evidence>
<dbReference type="Pfam" id="PF01138">
    <property type="entry name" value="RNase_PH"/>
    <property type="match status" value="1"/>
</dbReference>
<evidence type="ECO:0000256" key="2">
    <source>
        <dbReference type="ARBA" id="ARBA00004496"/>
    </source>
</evidence>
<dbReference type="OrthoDB" id="2504340at2759"/>
<dbReference type="GO" id="GO:0034475">
    <property type="term" value="P:U4 snRNA 3'-end processing"/>
    <property type="evidence" value="ECO:0007669"/>
    <property type="project" value="TreeGrafter"/>
</dbReference>
<dbReference type="GO" id="GO:0000177">
    <property type="term" value="C:cytoplasmic exosome (RNase complex)"/>
    <property type="evidence" value="ECO:0007669"/>
    <property type="project" value="TreeGrafter"/>
</dbReference>
<evidence type="ECO:0000256" key="8">
    <source>
        <dbReference type="ARBA" id="ARBA00023242"/>
    </source>
</evidence>
<evidence type="ECO:0000256" key="4">
    <source>
        <dbReference type="ARBA" id="ARBA00022490"/>
    </source>
</evidence>
<feature type="domain" description="Exoribonuclease phosphorolytic" evidence="9">
    <location>
        <begin position="77"/>
        <end position="203"/>
    </location>
</feature>
<protein>
    <submittedName>
        <fullName evidence="10">Exosome complex component MTR3</fullName>
    </submittedName>
</protein>
<comment type="subcellular location">
    <subcellularLocation>
        <location evidence="2">Cytoplasm</location>
    </subcellularLocation>
    <subcellularLocation>
        <location evidence="1">Nucleus</location>
    </subcellularLocation>
</comment>
<reference evidence="10" key="1">
    <citation type="submission" date="2015-06" db="EMBL/GenBank/DDBJ databases">
        <authorList>
            <person name="Hoefler B.C."/>
            <person name="Straight P.D."/>
        </authorList>
    </citation>
    <scope>NUCLEOTIDE SEQUENCE</scope>
</reference>
<keyword evidence="4" id="KW-0963">Cytoplasm</keyword>
<keyword evidence="8" id="KW-0539">Nucleus</keyword>
<dbReference type="SUPFAM" id="SSF54211">
    <property type="entry name" value="Ribosomal protein S5 domain 2-like"/>
    <property type="match status" value="1"/>
</dbReference>
<dbReference type="GO" id="GO:0003723">
    <property type="term" value="F:RNA binding"/>
    <property type="evidence" value="ECO:0007669"/>
    <property type="project" value="UniProtKB-KW"/>
</dbReference>
<keyword evidence="5" id="KW-0698">rRNA processing</keyword>
<evidence type="ECO:0000256" key="3">
    <source>
        <dbReference type="ARBA" id="ARBA00006678"/>
    </source>
</evidence>
<gene>
    <name evidence="10" type="primary">exosc6</name>
    <name evidence="10" type="ORF">c0_g1_i1</name>
</gene>
<dbReference type="GO" id="GO:0016075">
    <property type="term" value="P:rRNA catabolic process"/>
    <property type="evidence" value="ECO:0007669"/>
    <property type="project" value="TreeGrafter"/>
</dbReference>
<feature type="non-terminal residue" evidence="10">
    <location>
        <position position="1"/>
    </location>
</feature>
<dbReference type="GO" id="GO:0000176">
    <property type="term" value="C:nuclear exosome (RNase complex)"/>
    <property type="evidence" value="ECO:0007669"/>
    <property type="project" value="TreeGrafter"/>
</dbReference>
<evidence type="ECO:0000256" key="5">
    <source>
        <dbReference type="ARBA" id="ARBA00022552"/>
    </source>
</evidence>
<dbReference type="GO" id="GO:0071051">
    <property type="term" value="P:poly(A)-dependent snoRNA 3'-end processing"/>
    <property type="evidence" value="ECO:0007669"/>
    <property type="project" value="TreeGrafter"/>
</dbReference>
<dbReference type="PANTHER" id="PTHR11953:SF2">
    <property type="entry name" value="EXOSOME COMPLEX COMPONENT MTR3"/>
    <property type="match status" value="1"/>
</dbReference>
<keyword evidence="7" id="KW-0694">RNA-binding</keyword>
<organism evidence="10">
    <name type="scientific">Bactrocera latifrons</name>
    <name type="common">Malaysian fruit fly</name>
    <name type="synonym">Chaetodacus latifrons</name>
    <dbReference type="NCBI Taxonomy" id="174628"/>
    <lineage>
        <taxon>Eukaryota</taxon>
        <taxon>Metazoa</taxon>
        <taxon>Ecdysozoa</taxon>
        <taxon>Arthropoda</taxon>
        <taxon>Hexapoda</taxon>
        <taxon>Insecta</taxon>
        <taxon>Pterygota</taxon>
        <taxon>Neoptera</taxon>
        <taxon>Endopterygota</taxon>
        <taxon>Diptera</taxon>
        <taxon>Brachycera</taxon>
        <taxon>Muscomorpha</taxon>
        <taxon>Tephritoidea</taxon>
        <taxon>Tephritidae</taxon>
        <taxon>Bactrocera</taxon>
        <taxon>Bactrocera</taxon>
    </lineage>
</organism>
<dbReference type="Gene3D" id="3.30.230.70">
    <property type="entry name" value="GHMP Kinase, N-terminal domain"/>
    <property type="match status" value="1"/>
</dbReference>
<dbReference type="InterPro" id="IPR027408">
    <property type="entry name" value="PNPase/RNase_PH_dom_sf"/>
</dbReference>
<accession>A0A0K8UVS4</accession>
<keyword evidence="6" id="KW-0271">Exosome</keyword>
<dbReference type="InterPro" id="IPR050080">
    <property type="entry name" value="RNase_PH"/>
</dbReference>
<comment type="similarity">
    <text evidence="3">Belongs to the RNase PH family.</text>
</comment>
<dbReference type="InterPro" id="IPR020568">
    <property type="entry name" value="Ribosomal_Su5_D2-typ_SF"/>
</dbReference>
<evidence type="ECO:0000256" key="7">
    <source>
        <dbReference type="ARBA" id="ARBA00022884"/>
    </source>
</evidence>
<sequence>DVTCLYIFKLALFILSKWKLFIYTTNNFLIQITMPPPSASRKFMYPEQSVPYSVYIKQEHPDELFAKLEKPSKLQLEERPTFLKVGALATVKGSAYMEYGKTKVMASIEPPRELNKQTKKIGTLGLVTCTLKYAPFAVKDPACIPRKETSMALALKKALEPVICRHEFPYFQLEIKVLIIDDDGCALSTAINCCGAALVDAGIATYDLITASTVCKYKDVEFVNPNAIIEQLVSTITNSESDEEHGIVVTASLAAVDQITECFQKGYFKPETLQQLTDHTLAINERILDTVRYVLFNKVKTLLEKEKDAREVIETINAINESTVEE</sequence>
<dbReference type="GO" id="GO:0006364">
    <property type="term" value="P:rRNA processing"/>
    <property type="evidence" value="ECO:0007669"/>
    <property type="project" value="UniProtKB-KW"/>
</dbReference>
<dbReference type="GO" id="GO:0071028">
    <property type="term" value="P:nuclear mRNA surveillance"/>
    <property type="evidence" value="ECO:0007669"/>
    <property type="project" value="TreeGrafter"/>
</dbReference>
<name>A0A0K8UVS4_BACLA</name>
<dbReference type="AlphaFoldDB" id="A0A0K8UVS4"/>
<evidence type="ECO:0000256" key="1">
    <source>
        <dbReference type="ARBA" id="ARBA00004123"/>
    </source>
</evidence>
<dbReference type="InterPro" id="IPR001247">
    <property type="entry name" value="ExoRNase_PH_dom1"/>
</dbReference>